<dbReference type="InterPro" id="IPR027359">
    <property type="entry name" value="Volt_channel_dom_sf"/>
</dbReference>
<protein>
    <recommendedName>
        <fullName evidence="18">Ion transport domain-containing protein</fullName>
    </recommendedName>
</protein>
<evidence type="ECO:0000256" key="5">
    <source>
        <dbReference type="ARBA" id="ARBA00022692"/>
    </source>
</evidence>
<feature type="transmembrane region" description="Helical" evidence="17">
    <location>
        <begin position="231"/>
        <end position="251"/>
    </location>
</feature>
<gene>
    <name evidence="19" type="ORF">CUNI_LOCUS7883</name>
</gene>
<evidence type="ECO:0000259" key="18">
    <source>
        <dbReference type="Pfam" id="PF00520"/>
    </source>
</evidence>
<keyword evidence="11 17" id="KW-0472">Membrane</keyword>
<evidence type="ECO:0000256" key="17">
    <source>
        <dbReference type="SAM" id="Phobius"/>
    </source>
</evidence>
<proteinExistence type="predicted"/>
<feature type="non-terminal residue" evidence="19">
    <location>
        <position position="453"/>
    </location>
</feature>
<evidence type="ECO:0000256" key="7">
    <source>
        <dbReference type="ARBA" id="ARBA00022882"/>
    </source>
</evidence>
<name>A0A8S3Z2V7_9EUPU</name>
<keyword evidence="8 17" id="KW-1133">Transmembrane helix</keyword>
<evidence type="ECO:0000256" key="10">
    <source>
        <dbReference type="ARBA" id="ARBA00023065"/>
    </source>
</evidence>
<dbReference type="PANTHER" id="PTHR10037:SF288">
    <property type="entry name" value="SODIUM CHANNEL PROTEIN PARA"/>
    <property type="match status" value="1"/>
</dbReference>
<dbReference type="AlphaFoldDB" id="A0A8S3Z2V7"/>
<sequence length="453" mass="51355">MDEDFVEWTPFRPFTRESLFNIERRIAEEEAAKRAEKTKPESEEDDDDLEGESRHEEHLKPNLKLEAGRKLPPSLEDIPPEFIGKPLEDLDEYYHNQKTFVVINKDKNVFRFSATDAIFLLSPFNPIHNCSLTWPTIFSLVVMVTILANCVVMANPSWQTPEVEHIFLGIYTVESCLKILSRGFVLQPFTYLRDPWNWLDFVVVSMAYLTMAVTTIGNFTPLRTFRVLRALKTISVMPGLKTIVGALLVAVRRLRDVMILTVFVLSIFALVGMQLYSGALKNKCIKNYKLFIGENATVEEIESFRSMEENWKLDNFGEIDVCGTGIGAGRCGNETDNGLKNGTLIYECLKGYGKNPNFGYTSFDNFGMAMLCAFRLMTQDFWESLYHLEEEARKEAISIMTKSQSNSSWNNELDGGVGGKAIVDMPEDKERLSVTSEHSVTSGHLRPGGGQKR</sequence>
<feature type="compositionally biased region" description="Polar residues" evidence="16">
    <location>
        <begin position="433"/>
        <end position="442"/>
    </location>
</feature>
<evidence type="ECO:0000256" key="14">
    <source>
        <dbReference type="ARBA" id="ARBA00023201"/>
    </source>
</evidence>
<keyword evidence="13" id="KW-0325">Glycoprotein</keyword>
<organism evidence="19 20">
    <name type="scientific">Candidula unifasciata</name>
    <dbReference type="NCBI Taxonomy" id="100452"/>
    <lineage>
        <taxon>Eukaryota</taxon>
        <taxon>Metazoa</taxon>
        <taxon>Spiralia</taxon>
        <taxon>Lophotrochozoa</taxon>
        <taxon>Mollusca</taxon>
        <taxon>Gastropoda</taxon>
        <taxon>Heterobranchia</taxon>
        <taxon>Euthyneura</taxon>
        <taxon>Panpulmonata</taxon>
        <taxon>Eupulmonata</taxon>
        <taxon>Stylommatophora</taxon>
        <taxon>Helicina</taxon>
        <taxon>Helicoidea</taxon>
        <taxon>Geomitridae</taxon>
        <taxon>Candidula</taxon>
    </lineage>
</organism>
<feature type="compositionally biased region" description="Basic and acidic residues" evidence="16">
    <location>
        <begin position="30"/>
        <end position="41"/>
    </location>
</feature>
<keyword evidence="20" id="KW-1185">Reference proteome</keyword>
<keyword evidence="3" id="KW-0894">Sodium channel</keyword>
<evidence type="ECO:0000256" key="2">
    <source>
        <dbReference type="ARBA" id="ARBA00022448"/>
    </source>
</evidence>
<dbReference type="InterPro" id="IPR043203">
    <property type="entry name" value="VGCC_Ca_Na"/>
</dbReference>
<evidence type="ECO:0000256" key="15">
    <source>
        <dbReference type="ARBA" id="ARBA00023303"/>
    </source>
</evidence>
<keyword evidence="15" id="KW-0407">Ion channel</keyword>
<dbReference type="EMBL" id="CAJHNH020001261">
    <property type="protein sequence ID" value="CAG5122325.1"/>
    <property type="molecule type" value="Genomic_DNA"/>
</dbReference>
<evidence type="ECO:0000256" key="8">
    <source>
        <dbReference type="ARBA" id="ARBA00022989"/>
    </source>
</evidence>
<evidence type="ECO:0000256" key="13">
    <source>
        <dbReference type="ARBA" id="ARBA00023180"/>
    </source>
</evidence>
<evidence type="ECO:0000256" key="3">
    <source>
        <dbReference type="ARBA" id="ARBA00022461"/>
    </source>
</evidence>
<keyword evidence="7" id="KW-0851">Voltage-gated channel</keyword>
<keyword evidence="5 17" id="KW-0812">Transmembrane</keyword>
<keyword evidence="9" id="KW-0915">Sodium</keyword>
<evidence type="ECO:0000256" key="12">
    <source>
        <dbReference type="ARBA" id="ARBA00023157"/>
    </source>
</evidence>
<evidence type="ECO:0000256" key="9">
    <source>
        <dbReference type="ARBA" id="ARBA00023053"/>
    </source>
</evidence>
<evidence type="ECO:0000313" key="20">
    <source>
        <dbReference type="Proteomes" id="UP000678393"/>
    </source>
</evidence>
<feature type="domain" description="Ion transport" evidence="18">
    <location>
        <begin position="137"/>
        <end position="393"/>
    </location>
</feature>
<comment type="subcellular location">
    <subcellularLocation>
        <location evidence="1">Cell membrane</location>
        <topology evidence="1">Multi-pass membrane protein</topology>
    </subcellularLocation>
</comment>
<dbReference type="PANTHER" id="PTHR10037">
    <property type="entry name" value="VOLTAGE-GATED CATION CHANNEL CALCIUM AND SODIUM"/>
    <property type="match status" value="1"/>
</dbReference>
<dbReference type="Gene3D" id="1.10.287.70">
    <property type="match status" value="1"/>
</dbReference>
<dbReference type="SUPFAM" id="SSF81324">
    <property type="entry name" value="Voltage-gated potassium channels"/>
    <property type="match status" value="1"/>
</dbReference>
<feature type="transmembrane region" description="Helical" evidence="17">
    <location>
        <begin position="166"/>
        <end position="186"/>
    </location>
</feature>
<keyword evidence="10" id="KW-0406">Ion transport</keyword>
<dbReference type="InterPro" id="IPR005821">
    <property type="entry name" value="Ion_trans_dom"/>
</dbReference>
<evidence type="ECO:0000313" key="19">
    <source>
        <dbReference type="EMBL" id="CAG5122325.1"/>
    </source>
</evidence>
<feature type="transmembrane region" description="Helical" evidence="17">
    <location>
        <begin position="132"/>
        <end position="154"/>
    </location>
</feature>
<keyword evidence="4" id="KW-1003">Cell membrane</keyword>
<dbReference type="Gene3D" id="1.20.120.350">
    <property type="entry name" value="Voltage-gated potassium channels. Chain C"/>
    <property type="match status" value="1"/>
</dbReference>
<feature type="region of interest" description="Disordered" evidence="16">
    <location>
        <begin position="30"/>
        <end position="63"/>
    </location>
</feature>
<keyword evidence="6" id="KW-0677">Repeat</keyword>
<dbReference type="GO" id="GO:0019228">
    <property type="term" value="P:neuronal action potential"/>
    <property type="evidence" value="ECO:0007669"/>
    <property type="project" value="TreeGrafter"/>
</dbReference>
<evidence type="ECO:0000256" key="16">
    <source>
        <dbReference type="SAM" id="MobiDB-lite"/>
    </source>
</evidence>
<dbReference type="GO" id="GO:0005248">
    <property type="term" value="F:voltage-gated sodium channel activity"/>
    <property type="evidence" value="ECO:0007669"/>
    <property type="project" value="TreeGrafter"/>
</dbReference>
<feature type="compositionally biased region" description="Basic and acidic residues" evidence="16">
    <location>
        <begin position="51"/>
        <end position="60"/>
    </location>
</feature>
<accession>A0A8S3Z2V7</accession>
<comment type="caution">
    <text evidence="19">The sequence shown here is derived from an EMBL/GenBank/DDBJ whole genome shotgun (WGS) entry which is preliminary data.</text>
</comment>
<evidence type="ECO:0000256" key="4">
    <source>
        <dbReference type="ARBA" id="ARBA00022475"/>
    </source>
</evidence>
<evidence type="ECO:0000256" key="11">
    <source>
        <dbReference type="ARBA" id="ARBA00023136"/>
    </source>
</evidence>
<dbReference type="FunFam" id="1.20.120.350:FF:000075">
    <property type="entry name" value="Sodium channel protein"/>
    <property type="match status" value="1"/>
</dbReference>
<reference evidence="19" key="1">
    <citation type="submission" date="2021-04" db="EMBL/GenBank/DDBJ databases">
        <authorList>
            <consortium name="Molecular Ecology Group"/>
        </authorList>
    </citation>
    <scope>NUCLEOTIDE SEQUENCE</scope>
</reference>
<keyword evidence="12" id="KW-1015">Disulfide bond</keyword>
<feature type="region of interest" description="Disordered" evidence="16">
    <location>
        <begin position="419"/>
        <end position="453"/>
    </location>
</feature>
<keyword evidence="2" id="KW-0813">Transport</keyword>
<dbReference type="Proteomes" id="UP000678393">
    <property type="component" value="Unassembled WGS sequence"/>
</dbReference>
<feature type="transmembrane region" description="Helical" evidence="17">
    <location>
        <begin position="257"/>
        <end position="276"/>
    </location>
</feature>
<dbReference type="OrthoDB" id="2984333at2759"/>
<evidence type="ECO:0000256" key="1">
    <source>
        <dbReference type="ARBA" id="ARBA00004651"/>
    </source>
</evidence>
<dbReference type="GO" id="GO:0001518">
    <property type="term" value="C:voltage-gated sodium channel complex"/>
    <property type="evidence" value="ECO:0007669"/>
    <property type="project" value="TreeGrafter"/>
</dbReference>
<feature type="transmembrane region" description="Helical" evidence="17">
    <location>
        <begin position="198"/>
        <end position="219"/>
    </location>
</feature>
<evidence type="ECO:0000256" key="6">
    <source>
        <dbReference type="ARBA" id="ARBA00022737"/>
    </source>
</evidence>
<dbReference type="Pfam" id="PF00520">
    <property type="entry name" value="Ion_trans"/>
    <property type="match status" value="1"/>
</dbReference>
<dbReference type="GO" id="GO:0086010">
    <property type="term" value="P:membrane depolarization during action potential"/>
    <property type="evidence" value="ECO:0007669"/>
    <property type="project" value="TreeGrafter"/>
</dbReference>
<keyword evidence="14" id="KW-0739">Sodium transport</keyword>